<keyword evidence="3 13" id="KW-0227">DNA damage</keyword>
<dbReference type="RefSeq" id="WP_120975757.1">
    <property type="nucleotide sequence ID" value="NZ_RBZM01000004.1"/>
</dbReference>
<dbReference type="GO" id="GO:0005829">
    <property type="term" value="C:cytosol"/>
    <property type="evidence" value="ECO:0007669"/>
    <property type="project" value="TreeGrafter"/>
</dbReference>
<feature type="compositionally biased region" description="Polar residues" evidence="15">
    <location>
        <begin position="575"/>
        <end position="584"/>
    </location>
</feature>
<dbReference type="GO" id="GO:0005524">
    <property type="term" value="F:ATP binding"/>
    <property type="evidence" value="ECO:0007669"/>
    <property type="project" value="UniProtKB-UniRule"/>
</dbReference>
<dbReference type="Proteomes" id="UP000282076">
    <property type="component" value="Unassembled WGS sequence"/>
</dbReference>
<dbReference type="Gene3D" id="3.40.50.300">
    <property type="entry name" value="P-loop containing nucleotide triphosphate hydrolases"/>
    <property type="match status" value="4"/>
</dbReference>
<keyword evidence="7 13" id="KW-0067">ATP-binding</keyword>
<evidence type="ECO:0000256" key="15">
    <source>
        <dbReference type="SAM" id="MobiDB-lite"/>
    </source>
</evidence>
<feature type="compositionally biased region" description="Low complexity" evidence="15">
    <location>
        <begin position="585"/>
        <end position="599"/>
    </location>
</feature>
<evidence type="ECO:0000256" key="11">
    <source>
        <dbReference type="ARBA" id="ARBA00034617"/>
    </source>
</evidence>
<gene>
    <name evidence="13" type="primary">addA</name>
    <name evidence="18" type="ORF">D7Z26_08315</name>
</gene>
<evidence type="ECO:0000313" key="18">
    <source>
        <dbReference type="EMBL" id="RKP55211.1"/>
    </source>
</evidence>
<dbReference type="Gene3D" id="3.90.320.10">
    <property type="match status" value="1"/>
</dbReference>
<evidence type="ECO:0000256" key="10">
    <source>
        <dbReference type="ARBA" id="ARBA00023235"/>
    </source>
</evidence>
<dbReference type="GO" id="GO:0043138">
    <property type="term" value="F:3'-5' DNA helicase activity"/>
    <property type="evidence" value="ECO:0007669"/>
    <property type="project" value="UniProtKB-UniRule"/>
</dbReference>
<organism evidence="18 19">
    <name type="scientific">Cohnella endophytica</name>
    <dbReference type="NCBI Taxonomy" id="2419778"/>
    <lineage>
        <taxon>Bacteria</taxon>
        <taxon>Bacillati</taxon>
        <taxon>Bacillota</taxon>
        <taxon>Bacilli</taxon>
        <taxon>Bacillales</taxon>
        <taxon>Paenibacillaceae</taxon>
        <taxon>Cohnella</taxon>
    </lineage>
</organism>
<keyword evidence="9 13" id="KW-0234">DNA repair</keyword>
<dbReference type="EC" id="3.1.-.-" evidence="13"/>
<evidence type="ECO:0000256" key="1">
    <source>
        <dbReference type="ARBA" id="ARBA00022722"/>
    </source>
</evidence>
<dbReference type="FunFam" id="3.40.50.300:FF:001236">
    <property type="entry name" value="ATP-dependent helicase/nuclease subunit A"/>
    <property type="match status" value="1"/>
</dbReference>
<dbReference type="GO" id="GO:0016887">
    <property type="term" value="F:ATP hydrolysis activity"/>
    <property type="evidence" value="ECO:0007669"/>
    <property type="project" value="RHEA"/>
</dbReference>
<evidence type="ECO:0000259" key="16">
    <source>
        <dbReference type="PROSITE" id="PS51198"/>
    </source>
</evidence>
<keyword evidence="10 13" id="KW-0413">Isomerase</keyword>
<comment type="catalytic activity">
    <reaction evidence="11 13">
        <text>Couples ATP hydrolysis with the unwinding of duplex DNA by translocating in the 3'-5' direction.</text>
        <dbReference type="EC" id="5.6.2.4"/>
    </reaction>
</comment>
<evidence type="ECO:0000256" key="14">
    <source>
        <dbReference type="PROSITE-ProRule" id="PRU00560"/>
    </source>
</evidence>
<dbReference type="InterPro" id="IPR011335">
    <property type="entry name" value="Restrct_endonuc-II-like"/>
</dbReference>
<dbReference type="GO" id="GO:0033202">
    <property type="term" value="C:DNA helicase complex"/>
    <property type="evidence" value="ECO:0007669"/>
    <property type="project" value="TreeGrafter"/>
</dbReference>
<feature type="domain" description="UvrD-like helicase ATP-binding" evidence="16">
    <location>
        <begin position="14"/>
        <end position="512"/>
    </location>
</feature>
<dbReference type="GO" id="GO:0003690">
    <property type="term" value="F:double-stranded DNA binding"/>
    <property type="evidence" value="ECO:0007669"/>
    <property type="project" value="UniProtKB-UniRule"/>
</dbReference>
<evidence type="ECO:0000313" key="19">
    <source>
        <dbReference type="Proteomes" id="UP000282076"/>
    </source>
</evidence>
<evidence type="ECO:0000256" key="12">
    <source>
        <dbReference type="ARBA" id="ARBA00048988"/>
    </source>
</evidence>
<keyword evidence="8 13" id="KW-0238">DNA-binding</keyword>
<dbReference type="InterPro" id="IPR014017">
    <property type="entry name" value="DNA_helicase_UvrD-like_C"/>
</dbReference>
<keyword evidence="1 13" id="KW-0540">Nuclease</keyword>
<feature type="domain" description="UvrD-like helicase C-terminal" evidence="17">
    <location>
        <begin position="561"/>
        <end position="878"/>
    </location>
</feature>
<evidence type="ECO:0000259" key="17">
    <source>
        <dbReference type="PROSITE" id="PS51217"/>
    </source>
</evidence>
<sequence>MHQINRWPAKPEGSRWTDEQWAAISADGSNLLVAAAAGSGKTAVLVERMISRIADENRPLNVDAMLVATFTKAAAAEMKERIRHALEEALENDPDSKHLRRQIALLPRAAVTTLHSFCLEVVERYAPLIELDPGFRMANETEAELLRMDTLDELFEERYESEGEAGGLAALADRFGGERSDEPLHRLVLELHEFAGSHPWPEHWLRQRAGEFGQADAEALLRSLWVNTLRQDAMLLLEGMLHLLRGALRTAHEPGGPEPYIDTLFADIDGLENAAEAFANGGWEDWQAAVANISFGRLKPCKGDEYDPALIDRVKSIRDAAKKTAGKLSEEWLIRSPAQYAEELRALAPDMERLAELAIAFGERYEQAKRAKGLLDFGDLEHYALRILRDPVSTPDASVPSLAALSFRERFSEIYLDEYQDTNEVQEAIVSLIARSKPGNVFMVGDVKQSIYRFRLAEPGLFLNKYKTYEAYSDLIGSEGTGTRASETETVADVSDNSDGLRIDLARNFRSRREIVNAVNHVFRLIMREPVGEMNYDSRAELIYGEGYPESGQPNPYAAELILLDAAKPVEDNASPATGKTGVTDSVSADGADDASSAGENPSDETESEDLESAQLEARCIAAEIRKLMGADDEEGKAFAVYDGKAKLYRPAQYRDIVILLRAVTALAPAFLDELKAAGIPAYADLATGYFAATEVDIMLSLLSVIDNPHQDIPLAGVLRSPIGGFTAEQLARIRLARRSGTFWEAVNAAVDRADASADESEEDGFREALSGFVNQLEQWRDYARREPLGDLLWKLYRETGYYDYVGGLPGGGQRQANLRALVNRAVQYERSSRFRGLFRFLRFLGRMRDTGADLGAARALGESENVVRIVSIHRSKGLEFPVVFAAGLGRNFNRRDLNGAFLKHKKLGFGPRVVEEDTRVTYPTLPQLAIRRKLAAEMLAEEMRVLYVALTRPKEKLYLVGVSKDAAKTWEQWTETAAMAETSLPNHSVAAASKYFDWLGPAAVIASELDDAERRWICRIVPAVEYTRQVSSETRAEHDDAKRWDAVLKGEPVEAETSAASALIDRILSWEYNNVGATQVAAKTSITALKNRIPQPMLARMDAASPFQDTPEDPSTRMADEGLPQEDVADAAETANGIMSDAPAATFRLRRPGFMSARKLTAAERGTAFHLAMQHLPLQAGMDLLRIDDMLADLVERRILTAEQCEGIEASALAAFCGTALYDRLCRASRVWREVPFTYGMEAAEAYPAAIEAGSGETVVIQGVIDCLFEEEDGLVLVDYKTDRLAGSTAMEAAENHRFQVEKYGEAVRNIAGKPVKEAYVYFFEGGHVVRLV</sequence>
<dbReference type="SUPFAM" id="SSF52540">
    <property type="entry name" value="P-loop containing nucleoside triphosphate hydrolases"/>
    <property type="match status" value="1"/>
</dbReference>
<dbReference type="OrthoDB" id="9810135at2"/>
<protein>
    <recommendedName>
        <fullName evidence="13">ATP-dependent helicase/nuclease subunit A</fullName>
        <ecNumber evidence="13">3.1.-.-</ecNumber>
        <ecNumber evidence="13">5.6.2.4</ecNumber>
    </recommendedName>
    <alternativeName>
        <fullName evidence="13">ATP-dependent helicase/nuclease AddA</fullName>
    </alternativeName>
    <alternativeName>
        <fullName evidence="13">DNA 3'-5' helicase AddA</fullName>
    </alternativeName>
</protein>
<feature type="compositionally biased region" description="Acidic residues" evidence="15">
    <location>
        <begin position="602"/>
        <end position="612"/>
    </location>
</feature>
<dbReference type="PROSITE" id="PS51198">
    <property type="entry name" value="UVRD_HELICASE_ATP_BIND"/>
    <property type="match status" value="1"/>
</dbReference>
<dbReference type="SUPFAM" id="SSF52980">
    <property type="entry name" value="Restriction endonuclease-like"/>
    <property type="match status" value="1"/>
</dbReference>
<evidence type="ECO:0000256" key="6">
    <source>
        <dbReference type="ARBA" id="ARBA00022839"/>
    </source>
</evidence>
<keyword evidence="5 13" id="KW-0347">Helicase</keyword>
<keyword evidence="6 13" id="KW-0269">Exonuclease</keyword>
<comment type="catalytic activity">
    <reaction evidence="12 13">
        <text>ATP + H2O = ADP + phosphate + H(+)</text>
        <dbReference type="Rhea" id="RHEA:13065"/>
        <dbReference type="ChEBI" id="CHEBI:15377"/>
        <dbReference type="ChEBI" id="CHEBI:15378"/>
        <dbReference type="ChEBI" id="CHEBI:30616"/>
        <dbReference type="ChEBI" id="CHEBI:43474"/>
        <dbReference type="ChEBI" id="CHEBI:456216"/>
        <dbReference type="EC" id="5.6.2.4"/>
    </reaction>
</comment>
<evidence type="ECO:0000256" key="4">
    <source>
        <dbReference type="ARBA" id="ARBA00022801"/>
    </source>
</evidence>
<evidence type="ECO:0000256" key="7">
    <source>
        <dbReference type="ARBA" id="ARBA00022840"/>
    </source>
</evidence>
<evidence type="ECO:0000256" key="2">
    <source>
        <dbReference type="ARBA" id="ARBA00022741"/>
    </source>
</evidence>
<comment type="function">
    <text evidence="13">The heterodimer acts as both an ATP-dependent DNA helicase and an ATP-dependent, dual-direction single-stranded exonuclease. Recognizes the chi site generating a DNA molecule suitable for the initiation of homologous recombination. The AddA nuclease domain is required for chi fragment generation; this subunit has the helicase and 3' -&gt; 5' nuclease activities.</text>
</comment>
<proteinExistence type="inferred from homology"/>
<dbReference type="Pfam" id="PF13361">
    <property type="entry name" value="UvrD_C"/>
    <property type="match status" value="1"/>
</dbReference>
<evidence type="ECO:0000256" key="13">
    <source>
        <dbReference type="HAMAP-Rule" id="MF_01451"/>
    </source>
</evidence>
<dbReference type="InterPro" id="IPR014152">
    <property type="entry name" value="AddA"/>
</dbReference>
<dbReference type="InterPro" id="IPR011604">
    <property type="entry name" value="PDDEXK-like_dom_sf"/>
</dbReference>
<dbReference type="InterPro" id="IPR027417">
    <property type="entry name" value="P-loop_NTPase"/>
</dbReference>
<dbReference type="Pfam" id="PF12705">
    <property type="entry name" value="PDDEXK_1"/>
    <property type="match status" value="1"/>
</dbReference>
<dbReference type="HAMAP" id="MF_01451">
    <property type="entry name" value="AddA"/>
    <property type="match status" value="1"/>
</dbReference>
<dbReference type="PANTHER" id="PTHR11070:SF48">
    <property type="entry name" value="ATP-DEPENDENT HELICASE_NUCLEASE SUBUNIT A"/>
    <property type="match status" value="1"/>
</dbReference>
<dbReference type="Pfam" id="PF00580">
    <property type="entry name" value="UvrD-helicase"/>
    <property type="match status" value="1"/>
</dbReference>
<dbReference type="PANTHER" id="PTHR11070">
    <property type="entry name" value="UVRD / RECB / PCRA DNA HELICASE FAMILY MEMBER"/>
    <property type="match status" value="1"/>
</dbReference>
<dbReference type="PROSITE" id="PS51217">
    <property type="entry name" value="UVRD_HELICASE_CTER"/>
    <property type="match status" value="1"/>
</dbReference>
<comment type="similarity">
    <text evidence="13">Belongs to the helicase family. AddA subfamily.</text>
</comment>
<keyword evidence="19" id="KW-1185">Reference proteome</keyword>
<dbReference type="GO" id="GO:0008408">
    <property type="term" value="F:3'-5' exonuclease activity"/>
    <property type="evidence" value="ECO:0007669"/>
    <property type="project" value="UniProtKB-UniRule"/>
</dbReference>
<accession>A0A494Y3X9</accession>
<dbReference type="EC" id="5.6.2.4" evidence="13"/>
<dbReference type="InterPro" id="IPR038726">
    <property type="entry name" value="PDDEXK_AddAB-type"/>
</dbReference>
<comment type="subunit">
    <text evidence="13">Heterodimer of AddA and AddB/RexB.</text>
</comment>
<comment type="cofactor">
    <cofactor evidence="13">
        <name>Mg(2+)</name>
        <dbReference type="ChEBI" id="CHEBI:18420"/>
    </cofactor>
</comment>
<keyword evidence="4 13" id="KW-0378">Hydrolase</keyword>
<reference evidence="18 19" key="1">
    <citation type="submission" date="2018-10" db="EMBL/GenBank/DDBJ databases">
        <title>Cohnella sp. M2MS4P-1, whole genome shotgun sequence.</title>
        <authorList>
            <person name="Tuo L."/>
        </authorList>
    </citation>
    <scope>NUCLEOTIDE SEQUENCE [LARGE SCALE GENOMIC DNA]</scope>
    <source>
        <strain evidence="18 19">M2MS4P-1</strain>
    </source>
</reference>
<evidence type="ECO:0000256" key="3">
    <source>
        <dbReference type="ARBA" id="ARBA00022763"/>
    </source>
</evidence>
<dbReference type="GO" id="GO:0000724">
    <property type="term" value="P:double-strand break repair via homologous recombination"/>
    <property type="evidence" value="ECO:0007669"/>
    <property type="project" value="UniProtKB-UniRule"/>
</dbReference>
<name>A0A494Y3X9_9BACL</name>
<keyword evidence="2 13" id="KW-0547">Nucleotide-binding</keyword>
<evidence type="ECO:0000256" key="5">
    <source>
        <dbReference type="ARBA" id="ARBA00022806"/>
    </source>
</evidence>
<evidence type="ECO:0000256" key="8">
    <source>
        <dbReference type="ARBA" id="ARBA00023125"/>
    </source>
</evidence>
<dbReference type="InterPro" id="IPR000212">
    <property type="entry name" value="DNA_helicase_UvrD/REP"/>
</dbReference>
<comment type="caution">
    <text evidence="18">The sequence shown here is derived from an EMBL/GenBank/DDBJ whole genome shotgun (WGS) entry which is preliminary data.</text>
</comment>
<evidence type="ECO:0000256" key="9">
    <source>
        <dbReference type="ARBA" id="ARBA00023204"/>
    </source>
</evidence>
<feature type="region of interest" description="Disordered" evidence="15">
    <location>
        <begin position="573"/>
        <end position="613"/>
    </location>
</feature>
<feature type="binding site" evidence="14">
    <location>
        <begin position="35"/>
        <end position="42"/>
    </location>
    <ligand>
        <name>ATP</name>
        <dbReference type="ChEBI" id="CHEBI:30616"/>
    </ligand>
</feature>
<dbReference type="EMBL" id="RBZM01000004">
    <property type="protein sequence ID" value="RKP55211.1"/>
    <property type="molecule type" value="Genomic_DNA"/>
</dbReference>
<dbReference type="InterPro" id="IPR014016">
    <property type="entry name" value="UvrD-like_ATP-bd"/>
</dbReference>